<dbReference type="EMBL" id="AUZX01015564">
    <property type="protein sequence ID" value="EQD28658.1"/>
    <property type="molecule type" value="Genomic_DNA"/>
</dbReference>
<reference evidence="3" key="1">
    <citation type="submission" date="2013-08" db="EMBL/GenBank/DDBJ databases">
        <authorList>
            <person name="Mendez C."/>
            <person name="Richter M."/>
            <person name="Ferrer M."/>
            <person name="Sanchez J."/>
        </authorList>
    </citation>
    <scope>NUCLEOTIDE SEQUENCE</scope>
</reference>
<keyword evidence="1" id="KW-0472">Membrane</keyword>
<feature type="domain" description="Phosphatidic acid phosphatase type 2/haloperoxidase" evidence="2">
    <location>
        <begin position="94"/>
        <end position="145"/>
    </location>
</feature>
<protein>
    <submittedName>
        <fullName evidence="3">Phosphoesterase PA-phosphatase related protein</fullName>
    </submittedName>
</protein>
<dbReference type="InterPro" id="IPR036938">
    <property type="entry name" value="PAP2/HPO_sf"/>
</dbReference>
<dbReference type="SUPFAM" id="SSF48317">
    <property type="entry name" value="Acid phosphatase/Vanadium-dependent haloperoxidase"/>
    <property type="match status" value="1"/>
</dbReference>
<keyword evidence="1" id="KW-0812">Transmembrane</keyword>
<evidence type="ECO:0000313" key="3">
    <source>
        <dbReference type="EMBL" id="EQD28658.1"/>
    </source>
</evidence>
<evidence type="ECO:0000259" key="2">
    <source>
        <dbReference type="Pfam" id="PF01569"/>
    </source>
</evidence>
<name>T0Y6A5_9ZZZZ</name>
<feature type="non-terminal residue" evidence="3">
    <location>
        <position position="164"/>
    </location>
</feature>
<dbReference type="InterPro" id="IPR000326">
    <property type="entry name" value="PAP2/HPO"/>
</dbReference>
<dbReference type="Pfam" id="PF01569">
    <property type="entry name" value="PAP2"/>
    <property type="match status" value="1"/>
</dbReference>
<sequence>MSDKTPGPDVPPEDQIEFVETRGLKLSQFVEDFDETVDRLYEPLRSFSILNRLFYSASALADHSLIWFLVASVIGTTKKGARRSKVISGSLLFESALVNIVIKSLFGRQRPTSHAERPHKLRQPLTSSFPSGHASAAFMWATLMTKGQGIAPIYLVIAAIVSIS</sequence>
<evidence type="ECO:0000256" key="1">
    <source>
        <dbReference type="SAM" id="Phobius"/>
    </source>
</evidence>
<keyword evidence="1" id="KW-1133">Transmembrane helix</keyword>
<dbReference type="Gene3D" id="1.20.144.10">
    <property type="entry name" value="Phosphatidic acid phosphatase type 2/haloperoxidase"/>
    <property type="match status" value="1"/>
</dbReference>
<feature type="transmembrane region" description="Helical" evidence="1">
    <location>
        <begin position="53"/>
        <end position="74"/>
    </location>
</feature>
<gene>
    <name evidence="3" type="ORF">B1A_21068</name>
</gene>
<accession>T0Y6A5</accession>
<organism evidence="3">
    <name type="scientific">mine drainage metagenome</name>
    <dbReference type="NCBI Taxonomy" id="410659"/>
    <lineage>
        <taxon>unclassified sequences</taxon>
        <taxon>metagenomes</taxon>
        <taxon>ecological metagenomes</taxon>
    </lineage>
</organism>
<dbReference type="AlphaFoldDB" id="T0Y6A5"/>
<comment type="caution">
    <text evidence="3">The sequence shown here is derived from an EMBL/GenBank/DDBJ whole genome shotgun (WGS) entry which is preliminary data.</text>
</comment>
<reference evidence="3" key="2">
    <citation type="journal article" date="2014" name="ISME J.">
        <title>Microbial stratification in low pH oxic and suboxic macroscopic growths along an acid mine drainage.</title>
        <authorList>
            <person name="Mendez-Garcia C."/>
            <person name="Mesa V."/>
            <person name="Sprenger R.R."/>
            <person name="Richter M."/>
            <person name="Diez M.S."/>
            <person name="Solano J."/>
            <person name="Bargiela R."/>
            <person name="Golyshina O.V."/>
            <person name="Manteca A."/>
            <person name="Ramos J.L."/>
            <person name="Gallego J.R."/>
            <person name="Llorente I."/>
            <person name="Martins Dos Santos V.A."/>
            <person name="Jensen O.N."/>
            <person name="Pelaez A.I."/>
            <person name="Sanchez J."/>
            <person name="Ferrer M."/>
        </authorList>
    </citation>
    <scope>NUCLEOTIDE SEQUENCE</scope>
</reference>
<proteinExistence type="predicted"/>